<keyword evidence="2 10" id="KW-0645">Protease</keyword>
<sequence>MHAAVVLALPVLAYAASRLAGAAAVRAADRVTAASWVRRANRLLQAAAALVGLFVFTDSEFADALAAALPAPDAASAFGVLAATVLVGGVLPALAVHLGTRPAWAAVTGNATDYAATVRRFLAFAAVLVAPALFVVGAWLAAPSGTASLLAVVGAAAVVAVALPSLAARFGPVREPTAAEAAVVPACADGLRVRVVETGNHPVANAVAAGVLPGARYVFVTDALFHTLDADATTAVLAHEVAHHRRGHVLARFLATGVALAPIFLAANGVVEAFVPAIALSAALLLAVGPLVRWTEFDADAYAAARVGDAAMERALATLADRGLVPTERSRLARLFSFHPAVGRRRGRLR</sequence>
<comment type="cofactor">
    <cofactor evidence="10">
        <name>Zn(2+)</name>
        <dbReference type="ChEBI" id="CHEBI:29105"/>
    </cofactor>
    <text evidence="10">Binds 1 zinc ion per subunit.</text>
</comment>
<evidence type="ECO:0000256" key="1">
    <source>
        <dbReference type="ARBA" id="ARBA00022475"/>
    </source>
</evidence>
<feature type="transmembrane region" description="Helical" evidence="11">
    <location>
        <begin position="249"/>
        <end position="267"/>
    </location>
</feature>
<dbReference type="GeneID" id="26658254"/>
<dbReference type="Proteomes" id="UP000066737">
    <property type="component" value="Chromosome I"/>
</dbReference>
<evidence type="ECO:0000256" key="10">
    <source>
        <dbReference type="RuleBase" id="RU003983"/>
    </source>
</evidence>
<evidence type="ECO:0000256" key="5">
    <source>
        <dbReference type="ARBA" id="ARBA00022801"/>
    </source>
</evidence>
<dbReference type="GO" id="GO:0046872">
    <property type="term" value="F:metal ion binding"/>
    <property type="evidence" value="ECO:0007669"/>
    <property type="project" value="UniProtKB-KW"/>
</dbReference>
<dbReference type="InterPro" id="IPR001915">
    <property type="entry name" value="Peptidase_M48"/>
</dbReference>
<dbReference type="InterPro" id="IPR050083">
    <property type="entry name" value="HtpX_protease"/>
</dbReference>
<dbReference type="PANTHER" id="PTHR43221:SF2">
    <property type="entry name" value="PROTEASE HTPX HOMOLOG"/>
    <property type="match status" value="1"/>
</dbReference>
<dbReference type="AlphaFoldDB" id="A0A0U5HS03"/>
<dbReference type="KEGG" id="hhb:Hhub_1573"/>
<dbReference type="PANTHER" id="PTHR43221">
    <property type="entry name" value="PROTEASE HTPX"/>
    <property type="match status" value="1"/>
</dbReference>
<feature type="transmembrane region" description="Helical" evidence="11">
    <location>
        <begin position="147"/>
        <end position="167"/>
    </location>
</feature>
<proteinExistence type="inferred from homology"/>
<evidence type="ECO:0000256" key="6">
    <source>
        <dbReference type="ARBA" id="ARBA00022833"/>
    </source>
</evidence>
<keyword evidence="5 10" id="KW-0378">Hydrolase</keyword>
<accession>A0A0U5HS03</accession>
<evidence type="ECO:0000256" key="11">
    <source>
        <dbReference type="SAM" id="Phobius"/>
    </source>
</evidence>
<evidence type="ECO:0000256" key="8">
    <source>
        <dbReference type="ARBA" id="ARBA00023049"/>
    </source>
</evidence>
<feature type="transmembrane region" description="Helical" evidence="11">
    <location>
        <begin position="121"/>
        <end position="141"/>
    </location>
</feature>
<dbReference type="GO" id="GO:0006508">
    <property type="term" value="P:proteolysis"/>
    <property type="evidence" value="ECO:0007669"/>
    <property type="project" value="UniProtKB-KW"/>
</dbReference>
<dbReference type="GO" id="GO:0004222">
    <property type="term" value="F:metalloendopeptidase activity"/>
    <property type="evidence" value="ECO:0007669"/>
    <property type="project" value="InterPro"/>
</dbReference>
<keyword evidence="8 10" id="KW-0482">Metalloprotease</keyword>
<evidence type="ECO:0000313" key="13">
    <source>
        <dbReference type="EMBL" id="CQH49915.1"/>
    </source>
</evidence>
<keyword evidence="7 11" id="KW-1133">Transmembrane helix</keyword>
<protein>
    <submittedName>
        <fullName evidence="13">Peptidase M48 family protein</fullName>
    </submittedName>
</protein>
<name>A0A0U5HS03_9EURY</name>
<keyword evidence="9 11" id="KW-0472">Membrane</keyword>
<dbReference type="Pfam" id="PF01435">
    <property type="entry name" value="Peptidase_M48"/>
    <property type="match status" value="1"/>
</dbReference>
<evidence type="ECO:0000256" key="2">
    <source>
        <dbReference type="ARBA" id="ARBA00022670"/>
    </source>
</evidence>
<keyword evidence="4" id="KW-0479">Metal-binding</keyword>
<feature type="transmembrane region" description="Helical" evidence="11">
    <location>
        <begin position="77"/>
        <end position="100"/>
    </location>
</feature>
<comment type="similarity">
    <text evidence="10">Belongs to the peptidase M48 family.</text>
</comment>
<organism evidence="13 14">
    <name type="scientific">Halobacterium hubeiense</name>
    <dbReference type="NCBI Taxonomy" id="1407499"/>
    <lineage>
        <taxon>Archaea</taxon>
        <taxon>Methanobacteriati</taxon>
        <taxon>Methanobacteriota</taxon>
        <taxon>Stenosarchaea group</taxon>
        <taxon>Halobacteria</taxon>
        <taxon>Halobacteriales</taxon>
        <taxon>Halobacteriaceae</taxon>
        <taxon>Halobacterium</taxon>
    </lineage>
</organism>
<gene>
    <name evidence="13" type="ORF">HHUB_1573</name>
</gene>
<dbReference type="EMBL" id="LN831302">
    <property type="protein sequence ID" value="CQH49915.1"/>
    <property type="molecule type" value="Genomic_DNA"/>
</dbReference>
<keyword evidence="6 10" id="KW-0862">Zinc</keyword>
<evidence type="ECO:0000313" key="14">
    <source>
        <dbReference type="Proteomes" id="UP000066737"/>
    </source>
</evidence>
<dbReference type="Gene3D" id="3.30.2010.10">
    <property type="entry name" value="Metalloproteases ('zincins'), catalytic domain"/>
    <property type="match status" value="1"/>
</dbReference>
<keyword evidence="1" id="KW-1003">Cell membrane</keyword>
<feature type="transmembrane region" description="Helical" evidence="11">
    <location>
        <begin position="273"/>
        <end position="292"/>
    </location>
</feature>
<evidence type="ECO:0000256" key="3">
    <source>
        <dbReference type="ARBA" id="ARBA00022692"/>
    </source>
</evidence>
<dbReference type="RefSeq" id="WP_059056000.1">
    <property type="nucleotide sequence ID" value="NZ_CEML01000002.1"/>
</dbReference>
<evidence type="ECO:0000256" key="7">
    <source>
        <dbReference type="ARBA" id="ARBA00022989"/>
    </source>
</evidence>
<feature type="domain" description="Peptidase M48" evidence="12">
    <location>
        <begin position="196"/>
        <end position="346"/>
    </location>
</feature>
<keyword evidence="14" id="KW-1185">Reference proteome</keyword>
<evidence type="ECO:0000256" key="9">
    <source>
        <dbReference type="ARBA" id="ARBA00023136"/>
    </source>
</evidence>
<dbReference type="OrthoDB" id="271602at2157"/>
<evidence type="ECO:0000259" key="12">
    <source>
        <dbReference type="Pfam" id="PF01435"/>
    </source>
</evidence>
<reference evidence="14" key="1">
    <citation type="journal article" date="2016" name="Environ. Microbiol.">
        <title>The complete genome of a viable archaeum isolated from 123-million-year-old rock salt.</title>
        <authorList>
            <person name="Jaakkola S.T."/>
            <person name="Pfeiffer F."/>
            <person name="Ravantti J.J."/>
            <person name="Guo Q."/>
            <person name="Liu Y."/>
            <person name="Chen X."/>
            <person name="Ma H."/>
            <person name="Yang C."/>
            <person name="Oksanen H.M."/>
            <person name="Bamford D.H."/>
        </authorList>
    </citation>
    <scope>NUCLEOTIDE SEQUENCE</scope>
    <source>
        <strain evidence="14">JI20-1</strain>
    </source>
</reference>
<evidence type="ECO:0000256" key="4">
    <source>
        <dbReference type="ARBA" id="ARBA00022723"/>
    </source>
</evidence>
<dbReference type="STRING" id="1407499.HHUB_1573"/>
<keyword evidence="3 11" id="KW-0812">Transmembrane</keyword>